<dbReference type="InterPro" id="IPR039420">
    <property type="entry name" value="WalR-like"/>
</dbReference>
<name>A0A417YY36_9BACI</name>
<gene>
    <name evidence="11" type="ORF">D1B31_02930</name>
</gene>
<dbReference type="GO" id="GO:0005829">
    <property type="term" value="C:cytosol"/>
    <property type="evidence" value="ECO:0007669"/>
    <property type="project" value="TreeGrafter"/>
</dbReference>
<comment type="subcellular location">
    <subcellularLocation>
        <location evidence="1">Cytoplasm</location>
    </subcellularLocation>
</comment>
<feature type="domain" description="OmpR/PhoB-type" evidence="10">
    <location>
        <begin position="130"/>
        <end position="228"/>
    </location>
</feature>
<dbReference type="PROSITE" id="PS50110">
    <property type="entry name" value="RESPONSE_REGULATORY"/>
    <property type="match status" value="1"/>
</dbReference>
<dbReference type="FunFam" id="3.40.50.2300:FF:000001">
    <property type="entry name" value="DNA-binding response regulator PhoB"/>
    <property type="match status" value="1"/>
</dbReference>
<dbReference type="CDD" id="cd00383">
    <property type="entry name" value="trans_reg_C"/>
    <property type="match status" value="1"/>
</dbReference>
<dbReference type="GO" id="GO:0000976">
    <property type="term" value="F:transcription cis-regulatory region binding"/>
    <property type="evidence" value="ECO:0007669"/>
    <property type="project" value="TreeGrafter"/>
</dbReference>
<dbReference type="Pfam" id="PF00486">
    <property type="entry name" value="Trans_reg_C"/>
    <property type="match status" value="1"/>
</dbReference>
<evidence type="ECO:0000256" key="6">
    <source>
        <dbReference type="ARBA" id="ARBA00023163"/>
    </source>
</evidence>
<protein>
    <submittedName>
        <fullName evidence="11">DNA-binding response regulator</fullName>
    </submittedName>
</protein>
<feature type="modified residue" description="4-aspartylphosphate" evidence="7">
    <location>
        <position position="51"/>
    </location>
</feature>
<evidence type="ECO:0000256" key="7">
    <source>
        <dbReference type="PROSITE-ProRule" id="PRU00169"/>
    </source>
</evidence>
<keyword evidence="6" id="KW-0804">Transcription</keyword>
<evidence type="ECO:0000259" key="10">
    <source>
        <dbReference type="PROSITE" id="PS51755"/>
    </source>
</evidence>
<evidence type="ECO:0000256" key="1">
    <source>
        <dbReference type="ARBA" id="ARBA00004496"/>
    </source>
</evidence>
<evidence type="ECO:0000256" key="3">
    <source>
        <dbReference type="ARBA" id="ARBA00023012"/>
    </source>
</evidence>
<keyword evidence="5 8" id="KW-0238">DNA-binding</keyword>
<dbReference type="Gene3D" id="3.40.50.2300">
    <property type="match status" value="1"/>
</dbReference>
<evidence type="ECO:0000259" key="9">
    <source>
        <dbReference type="PROSITE" id="PS50110"/>
    </source>
</evidence>
<dbReference type="RefSeq" id="WP_118919262.1">
    <property type="nucleotide sequence ID" value="NZ_QWEG01000002.1"/>
</dbReference>
<dbReference type="PANTHER" id="PTHR48111">
    <property type="entry name" value="REGULATOR OF RPOS"/>
    <property type="match status" value="1"/>
</dbReference>
<feature type="DNA-binding region" description="OmpR/PhoB-type" evidence="8">
    <location>
        <begin position="130"/>
        <end position="228"/>
    </location>
</feature>
<keyword evidence="2 7" id="KW-0597">Phosphoprotein</keyword>
<feature type="domain" description="Response regulatory" evidence="9">
    <location>
        <begin position="2"/>
        <end position="116"/>
    </location>
</feature>
<proteinExistence type="predicted"/>
<dbReference type="CDD" id="cd17574">
    <property type="entry name" value="REC_OmpR"/>
    <property type="match status" value="1"/>
</dbReference>
<evidence type="ECO:0000313" key="11">
    <source>
        <dbReference type="EMBL" id="RHW42565.1"/>
    </source>
</evidence>
<keyword evidence="4" id="KW-0805">Transcription regulation</keyword>
<comment type="caution">
    <text evidence="11">The sequence shown here is derived from an EMBL/GenBank/DDBJ whole genome shotgun (WGS) entry which is preliminary data.</text>
</comment>
<keyword evidence="12" id="KW-1185">Reference proteome</keyword>
<dbReference type="Proteomes" id="UP000284416">
    <property type="component" value="Unassembled WGS sequence"/>
</dbReference>
<dbReference type="SMART" id="SM00862">
    <property type="entry name" value="Trans_reg_C"/>
    <property type="match status" value="1"/>
</dbReference>
<dbReference type="InterPro" id="IPR011006">
    <property type="entry name" value="CheY-like_superfamily"/>
</dbReference>
<dbReference type="InterPro" id="IPR036388">
    <property type="entry name" value="WH-like_DNA-bd_sf"/>
</dbReference>
<organism evidence="11 12">
    <name type="scientific">Neobacillus notoginsengisoli</name>
    <dbReference type="NCBI Taxonomy" id="1578198"/>
    <lineage>
        <taxon>Bacteria</taxon>
        <taxon>Bacillati</taxon>
        <taxon>Bacillota</taxon>
        <taxon>Bacilli</taxon>
        <taxon>Bacillales</taxon>
        <taxon>Bacillaceae</taxon>
        <taxon>Neobacillus</taxon>
    </lineage>
</organism>
<dbReference type="Gene3D" id="1.10.10.10">
    <property type="entry name" value="Winged helix-like DNA-binding domain superfamily/Winged helix DNA-binding domain"/>
    <property type="match status" value="1"/>
</dbReference>
<dbReference type="EMBL" id="QWEG01000002">
    <property type="protein sequence ID" value="RHW42565.1"/>
    <property type="molecule type" value="Genomic_DNA"/>
</dbReference>
<dbReference type="PROSITE" id="PS51755">
    <property type="entry name" value="OMPR_PHOB"/>
    <property type="match status" value="1"/>
</dbReference>
<dbReference type="InterPro" id="IPR001867">
    <property type="entry name" value="OmpR/PhoB-type_DNA-bd"/>
</dbReference>
<dbReference type="SUPFAM" id="SSF46894">
    <property type="entry name" value="C-terminal effector domain of the bipartite response regulators"/>
    <property type="match status" value="1"/>
</dbReference>
<keyword evidence="3" id="KW-0902">Two-component regulatory system</keyword>
<dbReference type="PANTHER" id="PTHR48111:SF21">
    <property type="entry name" value="DNA-BINDING DUAL MASTER TRANSCRIPTIONAL REGULATOR RPAA"/>
    <property type="match status" value="1"/>
</dbReference>
<dbReference type="SMART" id="SM00448">
    <property type="entry name" value="REC"/>
    <property type="match status" value="1"/>
</dbReference>
<accession>A0A417YY36</accession>
<evidence type="ECO:0000256" key="5">
    <source>
        <dbReference type="ARBA" id="ARBA00023125"/>
    </source>
</evidence>
<dbReference type="OrthoDB" id="9790442at2"/>
<evidence type="ECO:0000256" key="8">
    <source>
        <dbReference type="PROSITE-ProRule" id="PRU01091"/>
    </source>
</evidence>
<dbReference type="FunFam" id="1.10.10.10:FF:000018">
    <property type="entry name" value="DNA-binding response regulator ResD"/>
    <property type="match status" value="1"/>
</dbReference>
<dbReference type="Pfam" id="PF00072">
    <property type="entry name" value="Response_reg"/>
    <property type="match status" value="1"/>
</dbReference>
<dbReference type="AlphaFoldDB" id="A0A417YY36"/>
<dbReference type="Gene3D" id="6.10.250.690">
    <property type="match status" value="1"/>
</dbReference>
<reference evidence="11 12" key="1">
    <citation type="journal article" date="2017" name="Int. J. Syst. Evol. Microbiol.">
        <title>Bacillus notoginsengisoli sp. nov., a novel bacterium isolated from the rhizosphere of Panax notoginseng.</title>
        <authorList>
            <person name="Zhang M.Y."/>
            <person name="Cheng J."/>
            <person name="Cai Y."/>
            <person name="Zhang T.Y."/>
            <person name="Wu Y.Y."/>
            <person name="Manikprabhu D."/>
            <person name="Li W.J."/>
            <person name="Zhang Y.X."/>
        </authorList>
    </citation>
    <scope>NUCLEOTIDE SEQUENCE [LARGE SCALE GENOMIC DNA]</scope>
    <source>
        <strain evidence="11 12">JCM 30743</strain>
    </source>
</reference>
<dbReference type="GO" id="GO:0032993">
    <property type="term" value="C:protein-DNA complex"/>
    <property type="evidence" value="ECO:0007669"/>
    <property type="project" value="TreeGrafter"/>
</dbReference>
<dbReference type="GO" id="GO:0006355">
    <property type="term" value="P:regulation of DNA-templated transcription"/>
    <property type="evidence" value="ECO:0007669"/>
    <property type="project" value="InterPro"/>
</dbReference>
<sequence length="235" mass="27059">MRILVIEDNESVCEMIGMFFLKEGIQGEFVHNGLEGYKRYKEGGWDLLIVDWMLPGMDGVTLCRKIREEKSQVPIIMLTAKDSESDQVLGLEMGADDYVTKPFSPLALMARIKAVARRYQKTGESGNEQKHMIVTKHFAINKDTREVFLDGTAIPNLTPKEFDLLSFMASNPRQVFTRDQLLERVWGYQFYGDERTVDVHIKRLRKKVGTQAQPFFHTVWGVGYKFDESVEAHED</sequence>
<evidence type="ECO:0000256" key="4">
    <source>
        <dbReference type="ARBA" id="ARBA00023015"/>
    </source>
</evidence>
<evidence type="ECO:0000256" key="2">
    <source>
        <dbReference type="ARBA" id="ARBA00022553"/>
    </source>
</evidence>
<dbReference type="SUPFAM" id="SSF52172">
    <property type="entry name" value="CheY-like"/>
    <property type="match status" value="1"/>
</dbReference>
<dbReference type="InterPro" id="IPR001789">
    <property type="entry name" value="Sig_transdc_resp-reg_receiver"/>
</dbReference>
<dbReference type="InterPro" id="IPR016032">
    <property type="entry name" value="Sig_transdc_resp-reg_C-effctor"/>
</dbReference>
<dbReference type="GO" id="GO:0000156">
    <property type="term" value="F:phosphorelay response regulator activity"/>
    <property type="evidence" value="ECO:0007669"/>
    <property type="project" value="TreeGrafter"/>
</dbReference>
<evidence type="ECO:0000313" key="12">
    <source>
        <dbReference type="Proteomes" id="UP000284416"/>
    </source>
</evidence>